<dbReference type="GO" id="GO:0003678">
    <property type="term" value="F:DNA helicase activity"/>
    <property type="evidence" value="ECO:0007669"/>
    <property type="project" value="InterPro"/>
</dbReference>
<keyword evidence="1" id="KW-0004">4Fe-4S</keyword>
<keyword evidence="12" id="KW-0413">Isomerase</keyword>
<dbReference type="InterPro" id="IPR045028">
    <property type="entry name" value="DinG/Rad3-like"/>
</dbReference>
<dbReference type="Pfam" id="PF13307">
    <property type="entry name" value="Helicase_C_2"/>
    <property type="match status" value="1"/>
</dbReference>
<dbReference type="PANTHER" id="PTHR11472">
    <property type="entry name" value="DNA REPAIR DEAD HELICASE RAD3/XP-D SUBFAMILY MEMBER"/>
    <property type="match status" value="1"/>
</dbReference>
<accession>A0A6L8MG73</accession>
<keyword evidence="6 15" id="KW-0347">Helicase</keyword>
<evidence type="ECO:0000256" key="12">
    <source>
        <dbReference type="ARBA" id="ARBA00023235"/>
    </source>
</evidence>
<proteinExistence type="inferred from homology"/>
<comment type="caution">
    <text evidence="15">The sequence shown here is derived from an EMBL/GenBank/DDBJ whole genome shotgun (WGS) entry which is preliminary data.</text>
</comment>
<evidence type="ECO:0000256" key="2">
    <source>
        <dbReference type="ARBA" id="ARBA00022723"/>
    </source>
</evidence>
<keyword evidence="3" id="KW-0547">Nucleotide-binding</keyword>
<keyword evidence="4" id="KW-0227">DNA damage</keyword>
<dbReference type="RefSeq" id="WP_161019118.1">
    <property type="nucleotide sequence ID" value="NZ_WWCP01000007.1"/>
</dbReference>
<gene>
    <name evidence="15" type="ORF">GTP44_08640</name>
</gene>
<evidence type="ECO:0000313" key="16">
    <source>
        <dbReference type="Proteomes" id="UP000474565"/>
    </source>
</evidence>
<keyword evidence="8" id="KW-0408">Iron</keyword>
<evidence type="ECO:0000256" key="8">
    <source>
        <dbReference type="ARBA" id="ARBA00023004"/>
    </source>
</evidence>
<evidence type="ECO:0000256" key="11">
    <source>
        <dbReference type="ARBA" id="ARBA00023204"/>
    </source>
</evidence>
<evidence type="ECO:0000256" key="6">
    <source>
        <dbReference type="ARBA" id="ARBA00022806"/>
    </source>
</evidence>
<dbReference type="InterPro" id="IPR014013">
    <property type="entry name" value="Helic_SF1/SF2_ATP-bd_DinG/Rad3"/>
</dbReference>
<dbReference type="GO" id="GO:0051539">
    <property type="term" value="F:4 iron, 4 sulfur cluster binding"/>
    <property type="evidence" value="ECO:0007669"/>
    <property type="project" value="UniProtKB-KW"/>
</dbReference>
<dbReference type="InterPro" id="IPR027417">
    <property type="entry name" value="P-loop_NTPase"/>
</dbReference>
<organism evidence="15 16">
    <name type="scientific">Duganella lactea</name>
    <dbReference type="NCBI Taxonomy" id="2692173"/>
    <lineage>
        <taxon>Bacteria</taxon>
        <taxon>Pseudomonadati</taxon>
        <taxon>Pseudomonadota</taxon>
        <taxon>Betaproteobacteria</taxon>
        <taxon>Burkholderiales</taxon>
        <taxon>Oxalobacteraceae</taxon>
        <taxon>Telluria group</taxon>
        <taxon>Duganella</taxon>
    </lineage>
</organism>
<dbReference type="InterPro" id="IPR010614">
    <property type="entry name" value="RAD3-like_helicase_DEAD"/>
</dbReference>
<dbReference type="GO" id="GO:0006281">
    <property type="term" value="P:DNA repair"/>
    <property type="evidence" value="ECO:0007669"/>
    <property type="project" value="UniProtKB-KW"/>
</dbReference>
<dbReference type="SMART" id="SM00491">
    <property type="entry name" value="HELICc2"/>
    <property type="match status" value="1"/>
</dbReference>
<evidence type="ECO:0000256" key="7">
    <source>
        <dbReference type="ARBA" id="ARBA00022840"/>
    </source>
</evidence>
<dbReference type="Gene3D" id="1.10.275.30">
    <property type="match status" value="1"/>
</dbReference>
<dbReference type="PROSITE" id="PS51193">
    <property type="entry name" value="HELICASE_ATP_BIND_2"/>
    <property type="match status" value="1"/>
</dbReference>
<dbReference type="AlphaFoldDB" id="A0A6L8MG73"/>
<evidence type="ECO:0000256" key="5">
    <source>
        <dbReference type="ARBA" id="ARBA00022801"/>
    </source>
</evidence>
<evidence type="ECO:0000256" key="9">
    <source>
        <dbReference type="ARBA" id="ARBA00023014"/>
    </source>
</evidence>
<dbReference type="GO" id="GO:0046872">
    <property type="term" value="F:metal ion binding"/>
    <property type="evidence" value="ECO:0007669"/>
    <property type="project" value="UniProtKB-KW"/>
</dbReference>
<keyword evidence="10" id="KW-0238">DNA-binding</keyword>
<dbReference type="Pfam" id="PF06733">
    <property type="entry name" value="DEAD_2"/>
    <property type="match status" value="1"/>
</dbReference>
<keyword evidence="7" id="KW-0067">ATP-binding</keyword>
<dbReference type="GO" id="GO:0005524">
    <property type="term" value="F:ATP binding"/>
    <property type="evidence" value="ECO:0007669"/>
    <property type="project" value="UniProtKB-KW"/>
</dbReference>
<dbReference type="InterPro" id="IPR006555">
    <property type="entry name" value="ATP-dep_Helicase_C"/>
</dbReference>
<keyword evidence="11" id="KW-0234">DNA repair</keyword>
<evidence type="ECO:0000256" key="4">
    <source>
        <dbReference type="ARBA" id="ARBA00022763"/>
    </source>
</evidence>
<dbReference type="SUPFAM" id="SSF52540">
    <property type="entry name" value="P-loop containing nucleoside triphosphate hydrolases"/>
    <property type="match status" value="1"/>
</dbReference>
<keyword evidence="2" id="KW-0479">Metal-binding</keyword>
<reference evidence="15 16" key="1">
    <citation type="submission" date="2019-12" db="EMBL/GenBank/DDBJ databases">
        <title>Novel species isolated from a subtropical stream in China.</title>
        <authorList>
            <person name="Lu H."/>
        </authorList>
    </citation>
    <scope>NUCLEOTIDE SEQUENCE [LARGE SCALE GENOMIC DNA]</scope>
    <source>
        <strain evidence="15 16">FT50W</strain>
    </source>
</reference>
<dbReference type="GO" id="GO:0003677">
    <property type="term" value="F:DNA binding"/>
    <property type="evidence" value="ECO:0007669"/>
    <property type="project" value="UniProtKB-KW"/>
</dbReference>
<dbReference type="InterPro" id="IPR006554">
    <property type="entry name" value="Helicase-like_DEXD_c2"/>
</dbReference>
<sequence length="788" mass="88326">MGGMTHPARYTVTVRALCEFTAKTGDLDLRFTPSPTAQEGIAGHGVVTARRDDDYQTEISLSGDFGPLHVRGRADGYDSRANRLEEIKTYRGDLKKMPDNQRALHWAQVRIYGHLLCKDRGLQKIRLALVYFDIGSQKETALHEDRTAADLQAGFEQQCGLFLQWAQQEMAHRAQRDLQLKAMRFSYGDFRPGQRQLAEAMYRASKRQVCLLAQAPTGIGKTVGSLFPMLKASAEHGVDKIFFLAAKTSGRQMALDAVDLIRTGAPLVPLRTLELAAKSTACVNPDKACHGESCPLAKGFYDRVPAARDSGLAIMAPSDSGHAPPSLDRDTLRAIALAHNVCPYYLSSEMARWCDIVIGDYNYYFDSSAMLYSLTQLNDWKVNVLVDEAHNMVSRARKMYSADMEHDSLRLLRKIVPDELKKPLDRVHKQWNQLEKEQTSDYQSYAELPDKFMGALQTASTAISDYMADHPGYVEPDLQSFYFNALMFARLAESFGDHALFDIEKAPGARASNSNSVLCIRNIVPAPHLKPRFESTHATALFSATLSPWNYFGDMLGMPETTAWVDVESPFVAEQLSVQVASHISTRYAHRQQSLRPIAELMGRQYAAQRGNYLAFFSSFDYMEKAANQFSELHPDVPVWRQSRRMDEAERARFLERFTLDSEGIGFAVLGGSFGEGVDLPGARLIGAFVATLGLPQINPVNEQIRARMETIFGSGYDYTYTYPGMQKVVQAAGRVIRTTSDRGTVHLIDDRFGRPEIQELMPAWWRIEIQRQDTDIMAASQPNRSLS</sequence>
<feature type="domain" description="Helicase ATP-binding" evidence="14">
    <location>
        <begin position="180"/>
        <end position="441"/>
    </location>
</feature>
<keyword evidence="5" id="KW-0378">Hydrolase</keyword>
<evidence type="ECO:0000256" key="13">
    <source>
        <dbReference type="ARBA" id="ARBA00038058"/>
    </source>
</evidence>
<dbReference type="Gene3D" id="3.90.320.10">
    <property type="match status" value="1"/>
</dbReference>
<dbReference type="Gene3D" id="3.40.50.300">
    <property type="entry name" value="P-loop containing nucleotide triphosphate hydrolases"/>
    <property type="match status" value="2"/>
</dbReference>
<dbReference type="EMBL" id="WWCP01000007">
    <property type="protein sequence ID" value="MYM82020.1"/>
    <property type="molecule type" value="Genomic_DNA"/>
</dbReference>
<evidence type="ECO:0000256" key="1">
    <source>
        <dbReference type="ARBA" id="ARBA00022485"/>
    </source>
</evidence>
<evidence type="ECO:0000256" key="10">
    <source>
        <dbReference type="ARBA" id="ARBA00023125"/>
    </source>
</evidence>
<comment type="similarity">
    <text evidence="13">Belongs to the helicase family. DinG subfamily.</text>
</comment>
<evidence type="ECO:0000256" key="3">
    <source>
        <dbReference type="ARBA" id="ARBA00022741"/>
    </source>
</evidence>
<protein>
    <submittedName>
        <fullName evidence="15">ATP-dependent DNA helicase</fullName>
    </submittedName>
</protein>
<evidence type="ECO:0000313" key="15">
    <source>
        <dbReference type="EMBL" id="MYM82020.1"/>
    </source>
</evidence>
<name>A0A6L8MG73_9BURK</name>
<dbReference type="Proteomes" id="UP000474565">
    <property type="component" value="Unassembled WGS sequence"/>
</dbReference>
<dbReference type="InterPro" id="IPR011604">
    <property type="entry name" value="PDDEXK-like_dom_sf"/>
</dbReference>
<dbReference type="SMART" id="SM00488">
    <property type="entry name" value="DEXDc2"/>
    <property type="match status" value="1"/>
</dbReference>
<keyword evidence="9" id="KW-0411">Iron-sulfur</keyword>
<evidence type="ECO:0000259" key="14">
    <source>
        <dbReference type="PROSITE" id="PS51193"/>
    </source>
</evidence>
<dbReference type="PANTHER" id="PTHR11472:SF34">
    <property type="entry name" value="REGULATOR OF TELOMERE ELONGATION HELICASE 1"/>
    <property type="match status" value="1"/>
</dbReference>
<dbReference type="GO" id="GO:0016818">
    <property type="term" value="F:hydrolase activity, acting on acid anhydrides, in phosphorus-containing anhydrides"/>
    <property type="evidence" value="ECO:0007669"/>
    <property type="project" value="InterPro"/>
</dbReference>